<dbReference type="AlphaFoldDB" id="W9G860"/>
<dbReference type="Gene3D" id="1.10.443.10">
    <property type="entry name" value="Intergrase catalytic core"/>
    <property type="match status" value="1"/>
</dbReference>
<dbReference type="EMBL" id="AWSA01000022">
    <property type="protein sequence ID" value="EWT01462.1"/>
    <property type="molecule type" value="Genomic_DNA"/>
</dbReference>
<reference evidence="2 3" key="1">
    <citation type="submission" date="2013-08" db="EMBL/GenBank/DDBJ databases">
        <title>Intrasporangium oryzae NRRL B-24470.</title>
        <authorList>
            <person name="Liu H."/>
            <person name="Wang G."/>
        </authorList>
    </citation>
    <scope>NUCLEOTIDE SEQUENCE [LARGE SCALE GENOMIC DNA]</scope>
    <source>
        <strain evidence="2 3">NRRL B-24470</strain>
    </source>
</reference>
<protein>
    <recommendedName>
        <fullName evidence="4">Tyr recombinase domain-containing protein</fullName>
    </recommendedName>
</protein>
<dbReference type="GO" id="GO:0003677">
    <property type="term" value="F:DNA binding"/>
    <property type="evidence" value="ECO:0007669"/>
    <property type="project" value="InterPro"/>
</dbReference>
<keyword evidence="3" id="KW-1185">Reference proteome</keyword>
<comment type="caution">
    <text evidence="2">The sequence shown here is derived from an EMBL/GenBank/DDBJ whole genome shotgun (WGS) entry which is preliminary data.</text>
</comment>
<proteinExistence type="predicted"/>
<organism evidence="2 3">
    <name type="scientific">Intrasporangium oryzae NRRL B-24470</name>
    <dbReference type="NCBI Taxonomy" id="1386089"/>
    <lineage>
        <taxon>Bacteria</taxon>
        <taxon>Bacillati</taxon>
        <taxon>Actinomycetota</taxon>
        <taxon>Actinomycetes</taxon>
        <taxon>Micrococcales</taxon>
        <taxon>Intrasporangiaceae</taxon>
        <taxon>Intrasporangium</taxon>
    </lineage>
</organism>
<dbReference type="InterPro" id="IPR011010">
    <property type="entry name" value="DNA_brk_join_enz"/>
</dbReference>
<name>W9G860_9MICO</name>
<keyword evidence="1" id="KW-0233">DNA recombination</keyword>
<evidence type="ECO:0000256" key="1">
    <source>
        <dbReference type="ARBA" id="ARBA00023172"/>
    </source>
</evidence>
<gene>
    <name evidence="2" type="ORF">N865_10685</name>
</gene>
<dbReference type="InterPro" id="IPR013762">
    <property type="entry name" value="Integrase-like_cat_sf"/>
</dbReference>
<sequence length="102" mass="10717">MGSAYEETGPMLVDAVGRPVRPEAYSDRFAQICRDAGVPIIRLHAVRHTVTLMLHRAGLAPADAASLLGHSVPVHLATYVPRTQHGLDAAATTLGQVLAGAL</sequence>
<dbReference type="GO" id="GO:0006310">
    <property type="term" value="P:DNA recombination"/>
    <property type="evidence" value="ECO:0007669"/>
    <property type="project" value="UniProtKB-KW"/>
</dbReference>
<evidence type="ECO:0008006" key="4">
    <source>
        <dbReference type="Google" id="ProtNLM"/>
    </source>
</evidence>
<dbReference type="GO" id="GO:0015074">
    <property type="term" value="P:DNA integration"/>
    <property type="evidence" value="ECO:0007669"/>
    <property type="project" value="InterPro"/>
</dbReference>
<accession>W9G860</accession>
<dbReference type="Proteomes" id="UP000019489">
    <property type="component" value="Unassembled WGS sequence"/>
</dbReference>
<evidence type="ECO:0000313" key="3">
    <source>
        <dbReference type="Proteomes" id="UP000019489"/>
    </source>
</evidence>
<evidence type="ECO:0000313" key="2">
    <source>
        <dbReference type="EMBL" id="EWT01462.1"/>
    </source>
</evidence>
<dbReference type="SUPFAM" id="SSF56349">
    <property type="entry name" value="DNA breaking-rejoining enzymes"/>
    <property type="match status" value="1"/>
</dbReference>